<reference evidence="2" key="1">
    <citation type="submission" date="2023-07" db="EMBL/GenBank/DDBJ databases">
        <authorList>
            <consortium name="CYATHOMIX"/>
        </authorList>
    </citation>
    <scope>NUCLEOTIDE SEQUENCE</scope>
    <source>
        <strain evidence="2">N/A</strain>
    </source>
</reference>
<keyword evidence="3" id="KW-1185">Reference proteome</keyword>
<keyword evidence="1" id="KW-0732">Signal</keyword>
<feature type="chain" id="PRO_5041268655" evidence="1">
    <location>
        <begin position="20"/>
        <end position="216"/>
    </location>
</feature>
<accession>A0AA36H018</accession>
<organism evidence="2 3">
    <name type="scientific">Cylicocyclus nassatus</name>
    <name type="common">Nematode worm</name>
    <dbReference type="NCBI Taxonomy" id="53992"/>
    <lineage>
        <taxon>Eukaryota</taxon>
        <taxon>Metazoa</taxon>
        <taxon>Ecdysozoa</taxon>
        <taxon>Nematoda</taxon>
        <taxon>Chromadorea</taxon>
        <taxon>Rhabditida</taxon>
        <taxon>Rhabditina</taxon>
        <taxon>Rhabditomorpha</taxon>
        <taxon>Strongyloidea</taxon>
        <taxon>Strongylidae</taxon>
        <taxon>Cylicocyclus</taxon>
    </lineage>
</organism>
<dbReference type="EMBL" id="CATQJL010000305">
    <property type="protein sequence ID" value="CAJ0601316.1"/>
    <property type="molecule type" value="Genomic_DNA"/>
</dbReference>
<comment type="caution">
    <text evidence="2">The sequence shown here is derived from an EMBL/GenBank/DDBJ whole genome shotgun (WGS) entry which is preliminary data.</text>
</comment>
<feature type="signal peptide" evidence="1">
    <location>
        <begin position="1"/>
        <end position="19"/>
    </location>
</feature>
<sequence length="216" mass="24487">MSLLFPFLTLALFICQTYSAGGCDLNLPPKSWTVTKARGITRVATIGARLGQQYCISKDEQYDILEIDYHIDLPSNYKVQSVSYMRTMEFQNELKLGKSNLGDNPHNKCNSTDPSIVVCFPFCRRDYEQMVVDAALSSGDADVVAKKIKESLNKRMWAITVLDVDYTNPQTKINATMFLEFTTWCSVYIGRNPPPPQAPYLFEIQLAKIMPFWVGN</sequence>
<protein>
    <submittedName>
        <fullName evidence="2">Uncharacterized protein</fullName>
    </submittedName>
</protein>
<name>A0AA36H018_CYLNA</name>
<proteinExistence type="predicted"/>
<evidence type="ECO:0000313" key="3">
    <source>
        <dbReference type="Proteomes" id="UP001176961"/>
    </source>
</evidence>
<dbReference type="AlphaFoldDB" id="A0AA36H018"/>
<evidence type="ECO:0000313" key="2">
    <source>
        <dbReference type="EMBL" id="CAJ0601316.1"/>
    </source>
</evidence>
<dbReference type="Proteomes" id="UP001176961">
    <property type="component" value="Unassembled WGS sequence"/>
</dbReference>
<evidence type="ECO:0000256" key="1">
    <source>
        <dbReference type="SAM" id="SignalP"/>
    </source>
</evidence>
<gene>
    <name evidence="2" type="ORF">CYNAS_LOCUS13299</name>
</gene>